<dbReference type="PANTHER" id="PTHR11804:SF84">
    <property type="entry name" value="SACCHAROLYSIN"/>
    <property type="match status" value="1"/>
</dbReference>
<dbReference type="GO" id="GO:0004222">
    <property type="term" value="F:metalloendopeptidase activity"/>
    <property type="evidence" value="ECO:0007669"/>
    <property type="project" value="InterPro"/>
</dbReference>
<dbReference type="Pfam" id="PF19310">
    <property type="entry name" value="TOP_N"/>
    <property type="match status" value="1"/>
</dbReference>
<evidence type="ECO:0000256" key="1">
    <source>
        <dbReference type="ARBA" id="ARBA00006040"/>
    </source>
</evidence>
<feature type="chain" id="PRO_5024826711" evidence="8">
    <location>
        <begin position="29"/>
        <end position="696"/>
    </location>
</feature>
<dbReference type="Proteomes" id="UP000326570">
    <property type="component" value="Unassembled WGS sequence"/>
</dbReference>
<dbReference type="Gene3D" id="3.40.390.10">
    <property type="entry name" value="Collagenase (Catalytic Domain)"/>
    <property type="match status" value="1"/>
</dbReference>
<dbReference type="InterPro" id="IPR024080">
    <property type="entry name" value="Neurolysin/TOP_N"/>
</dbReference>
<dbReference type="PANTHER" id="PTHR11804">
    <property type="entry name" value="PROTEASE M3 THIMET OLIGOPEPTIDASE-RELATED"/>
    <property type="match status" value="1"/>
</dbReference>
<evidence type="ECO:0000256" key="5">
    <source>
        <dbReference type="ARBA" id="ARBA00022833"/>
    </source>
</evidence>
<dbReference type="CDD" id="cd06455">
    <property type="entry name" value="M3A_TOP"/>
    <property type="match status" value="1"/>
</dbReference>
<evidence type="ECO:0000256" key="2">
    <source>
        <dbReference type="ARBA" id="ARBA00022670"/>
    </source>
</evidence>
<evidence type="ECO:0000313" key="11">
    <source>
        <dbReference type="EMBL" id="KAA9325494.1"/>
    </source>
</evidence>
<dbReference type="GO" id="GO:0046872">
    <property type="term" value="F:metal ion binding"/>
    <property type="evidence" value="ECO:0007669"/>
    <property type="project" value="UniProtKB-UniRule"/>
</dbReference>
<sequence length="696" mass="79114">MNAPHTRIPFRRGITLLLALVISLSATAKEKPKKSGNPLLYGFNQVVDYKNATKTDVKTAAEAVIAETKTSLAKIYKVKPKKRTFENTMLPLDNLYDRCGQVLGAIEILANASPDSAIRNQTQKSMAQISKFGNELSLDEKLYQAVKDYSKTKEAQALTGSRKKYLSETISNFERNGFALSPEKRKELQKINDRISDLSLAFNTNIAEYKDHLLVSEAAMKGVPEDFKKSLKKESDKYIIDLNGPAYSTFMKYAESDEARKQLFVKFYNRAADKNLDVLKALLAERQKMAQLLGFKTYAAYATSNRMAKNPETVWDFETKLVSKVKQKTEQDVAELLAVKRAYLKNPNVQELNSWEASFYNNILMKDKYQLDAEKLKEYFELNNIIDGLFQTTQHLFGLKFNEVKDPSVWHQDARMFEVNRDGKLIGRFYMDLHPREDKFTHAACFPVVSGKSTPQGYQIPTAVLLCNFNAPTPGKPALMSHNQVEVFFHEFGHVMHIMLTQAELSSQSANGIKLDFIEAPSQIMENWAWNYDALKLFARHYKTGEVLPKELHNKMLASRNVGSGIAASAQIFYGTLDMTLHDKFDPNGTETTTDAVKRVQNKIMPYPFLDGTNMHAAFGHLNGYGASYYGYLWSKVYAADMFSVFEKNGVMDQKTGFRFRDLILSKGSTEEEFELVKQFLNREPNQEAFFRSLGL</sequence>
<comment type="similarity">
    <text evidence="1 7">Belongs to the peptidase M3 family.</text>
</comment>
<dbReference type="AlphaFoldDB" id="A0A5N1ILI0"/>
<feature type="domain" description="Peptidase M3A/M3B catalytic" evidence="9">
    <location>
        <begin position="250"/>
        <end position="695"/>
    </location>
</feature>
<evidence type="ECO:0000256" key="3">
    <source>
        <dbReference type="ARBA" id="ARBA00022723"/>
    </source>
</evidence>
<keyword evidence="5 7" id="KW-0862">Zinc</keyword>
<evidence type="ECO:0000256" key="7">
    <source>
        <dbReference type="RuleBase" id="RU003435"/>
    </source>
</evidence>
<comment type="cofactor">
    <cofactor evidence="7">
        <name>Zn(2+)</name>
        <dbReference type="ChEBI" id="CHEBI:29105"/>
    </cofactor>
    <text evidence="7">Binds 1 zinc ion.</text>
</comment>
<dbReference type="InterPro" id="IPR045090">
    <property type="entry name" value="Pept_M3A_M3B"/>
</dbReference>
<dbReference type="SUPFAM" id="SSF55486">
    <property type="entry name" value="Metalloproteases ('zincins'), catalytic domain"/>
    <property type="match status" value="1"/>
</dbReference>
<dbReference type="EMBL" id="VTWT01000012">
    <property type="protein sequence ID" value="KAA9325494.1"/>
    <property type="molecule type" value="Genomic_DNA"/>
</dbReference>
<dbReference type="Pfam" id="PF01432">
    <property type="entry name" value="Peptidase_M3"/>
    <property type="match status" value="1"/>
</dbReference>
<name>A0A5N1ILI0_9BACT</name>
<accession>A0A5N1ILI0</accession>
<keyword evidence="12" id="KW-1185">Reference proteome</keyword>
<keyword evidence="8" id="KW-0732">Signal</keyword>
<dbReference type="GO" id="GO:0006508">
    <property type="term" value="P:proteolysis"/>
    <property type="evidence" value="ECO:0007669"/>
    <property type="project" value="UniProtKB-KW"/>
</dbReference>
<evidence type="ECO:0000256" key="6">
    <source>
        <dbReference type="ARBA" id="ARBA00023049"/>
    </source>
</evidence>
<reference evidence="11 12" key="1">
    <citation type="submission" date="2019-09" db="EMBL/GenBank/DDBJ databases">
        <title>Genome sequence of Adhaeribacter sp. M2.</title>
        <authorList>
            <person name="Srinivasan S."/>
        </authorList>
    </citation>
    <scope>NUCLEOTIDE SEQUENCE [LARGE SCALE GENOMIC DNA]</scope>
    <source>
        <strain evidence="11 12">M2</strain>
    </source>
</reference>
<keyword evidence="2 7" id="KW-0645">Protease</keyword>
<protein>
    <submittedName>
        <fullName evidence="11">Zn-dependent oligopeptidase</fullName>
    </submittedName>
</protein>
<dbReference type="InterPro" id="IPR024079">
    <property type="entry name" value="MetalloPept_cat_dom_sf"/>
</dbReference>
<feature type="domain" description="Oligopeptidase A N-terminal" evidence="10">
    <location>
        <begin position="64"/>
        <end position="185"/>
    </location>
</feature>
<keyword evidence="6 7" id="KW-0482">Metalloprotease</keyword>
<dbReference type="InterPro" id="IPR024077">
    <property type="entry name" value="Neurolysin/TOP_dom2"/>
</dbReference>
<evidence type="ECO:0000313" key="12">
    <source>
        <dbReference type="Proteomes" id="UP000326570"/>
    </source>
</evidence>
<proteinExistence type="inferred from homology"/>
<comment type="caution">
    <text evidence="11">The sequence shown here is derived from an EMBL/GenBank/DDBJ whole genome shotgun (WGS) entry which is preliminary data.</text>
</comment>
<dbReference type="Gene3D" id="1.10.1370.10">
    <property type="entry name" value="Neurolysin, domain 3"/>
    <property type="match status" value="1"/>
</dbReference>
<evidence type="ECO:0000259" key="10">
    <source>
        <dbReference type="Pfam" id="PF19310"/>
    </source>
</evidence>
<keyword evidence="3 7" id="KW-0479">Metal-binding</keyword>
<feature type="signal peptide" evidence="8">
    <location>
        <begin position="1"/>
        <end position="28"/>
    </location>
</feature>
<dbReference type="Gene3D" id="1.20.1050.40">
    <property type="entry name" value="Endopeptidase. Chain P, domain 1"/>
    <property type="match status" value="1"/>
</dbReference>
<dbReference type="InterPro" id="IPR045666">
    <property type="entry name" value="OpdA_N"/>
</dbReference>
<evidence type="ECO:0000256" key="4">
    <source>
        <dbReference type="ARBA" id="ARBA00022801"/>
    </source>
</evidence>
<dbReference type="RefSeq" id="WP_150905698.1">
    <property type="nucleotide sequence ID" value="NZ_VTWT01000012.1"/>
</dbReference>
<dbReference type="GO" id="GO:0006518">
    <property type="term" value="P:peptide metabolic process"/>
    <property type="evidence" value="ECO:0007669"/>
    <property type="project" value="TreeGrafter"/>
</dbReference>
<dbReference type="InterPro" id="IPR001567">
    <property type="entry name" value="Pept_M3A_M3B_dom"/>
</dbReference>
<gene>
    <name evidence="11" type="ORF">F0P94_18090</name>
</gene>
<keyword evidence="4 7" id="KW-0378">Hydrolase</keyword>
<organism evidence="11 12">
    <name type="scientific">Adhaeribacter soli</name>
    <dbReference type="NCBI Taxonomy" id="2607655"/>
    <lineage>
        <taxon>Bacteria</taxon>
        <taxon>Pseudomonadati</taxon>
        <taxon>Bacteroidota</taxon>
        <taxon>Cytophagia</taxon>
        <taxon>Cytophagales</taxon>
        <taxon>Hymenobacteraceae</taxon>
        <taxon>Adhaeribacter</taxon>
    </lineage>
</organism>
<evidence type="ECO:0000259" key="9">
    <source>
        <dbReference type="Pfam" id="PF01432"/>
    </source>
</evidence>
<evidence type="ECO:0000256" key="8">
    <source>
        <dbReference type="SAM" id="SignalP"/>
    </source>
</evidence>